<dbReference type="AlphaFoldDB" id="A0AAD5SS12"/>
<name>A0AAD5SS12_9FUNG</name>
<feature type="non-terminal residue" evidence="1">
    <location>
        <position position="1"/>
    </location>
</feature>
<evidence type="ECO:0000313" key="1">
    <source>
        <dbReference type="EMBL" id="KAJ3095265.1"/>
    </source>
</evidence>
<protein>
    <submittedName>
        <fullName evidence="1">Uncharacterized protein</fullName>
    </submittedName>
</protein>
<keyword evidence="2" id="KW-1185">Reference proteome</keyword>
<proteinExistence type="predicted"/>
<sequence length="201" mass="23225">RPNATVTLAEWLAAHEGDLTKILGEKAVRILQDDDLVVWDTENDGVGGTHILELTREWGFRRLKTGEKLHLYRGDANIEQRIIDFVGNRQLVAFEPSGCDRNRMKHLPLAYDTFRNQFIDFRRDIFNRMFSTDYQEDSKFYLADGMQDTIWRMSGVVGMDNFLKEKIGLIEVSRPAKDGSNKCQMDISALTNLCLLLKYFI</sequence>
<comment type="caution">
    <text evidence="1">The sequence shown here is derived from an EMBL/GenBank/DDBJ whole genome shotgun (WGS) entry which is preliminary data.</text>
</comment>
<evidence type="ECO:0000313" key="2">
    <source>
        <dbReference type="Proteomes" id="UP001211907"/>
    </source>
</evidence>
<dbReference type="EMBL" id="JADGJH010002729">
    <property type="protein sequence ID" value="KAJ3095265.1"/>
    <property type="molecule type" value="Genomic_DNA"/>
</dbReference>
<organism evidence="1 2">
    <name type="scientific">Physocladia obscura</name>
    <dbReference type="NCBI Taxonomy" id="109957"/>
    <lineage>
        <taxon>Eukaryota</taxon>
        <taxon>Fungi</taxon>
        <taxon>Fungi incertae sedis</taxon>
        <taxon>Chytridiomycota</taxon>
        <taxon>Chytridiomycota incertae sedis</taxon>
        <taxon>Chytridiomycetes</taxon>
        <taxon>Chytridiales</taxon>
        <taxon>Chytriomycetaceae</taxon>
        <taxon>Physocladia</taxon>
    </lineage>
</organism>
<dbReference type="Proteomes" id="UP001211907">
    <property type="component" value="Unassembled WGS sequence"/>
</dbReference>
<accession>A0AAD5SS12</accession>
<gene>
    <name evidence="1" type="ORF">HK100_005870</name>
</gene>
<reference evidence="1" key="1">
    <citation type="submission" date="2020-05" db="EMBL/GenBank/DDBJ databases">
        <title>Phylogenomic resolution of chytrid fungi.</title>
        <authorList>
            <person name="Stajich J.E."/>
            <person name="Amses K."/>
            <person name="Simmons R."/>
            <person name="Seto K."/>
            <person name="Myers J."/>
            <person name="Bonds A."/>
            <person name="Quandt C.A."/>
            <person name="Barry K."/>
            <person name="Liu P."/>
            <person name="Grigoriev I."/>
            <person name="Longcore J.E."/>
            <person name="James T.Y."/>
        </authorList>
    </citation>
    <scope>NUCLEOTIDE SEQUENCE</scope>
    <source>
        <strain evidence="1">JEL0513</strain>
    </source>
</reference>